<accession>A0A3N4IBX0</accession>
<feature type="chain" id="PRO_5018132676" description="Concanavalin A-like lectin/glucanase" evidence="1">
    <location>
        <begin position="22"/>
        <end position="172"/>
    </location>
</feature>
<dbReference type="EMBL" id="ML119673">
    <property type="protein sequence ID" value="RPA82148.1"/>
    <property type="molecule type" value="Genomic_DNA"/>
</dbReference>
<protein>
    <recommendedName>
        <fullName evidence="4">Concanavalin A-like lectin/glucanase</fullName>
    </recommendedName>
</protein>
<dbReference type="AlphaFoldDB" id="A0A3N4IBX0"/>
<dbReference type="Proteomes" id="UP000275078">
    <property type="component" value="Unassembled WGS sequence"/>
</dbReference>
<reference evidence="2 3" key="1">
    <citation type="journal article" date="2018" name="Nat. Ecol. Evol.">
        <title>Pezizomycetes genomes reveal the molecular basis of ectomycorrhizal truffle lifestyle.</title>
        <authorList>
            <person name="Murat C."/>
            <person name="Payen T."/>
            <person name="Noel B."/>
            <person name="Kuo A."/>
            <person name="Morin E."/>
            <person name="Chen J."/>
            <person name="Kohler A."/>
            <person name="Krizsan K."/>
            <person name="Balestrini R."/>
            <person name="Da Silva C."/>
            <person name="Montanini B."/>
            <person name="Hainaut M."/>
            <person name="Levati E."/>
            <person name="Barry K.W."/>
            <person name="Belfiori B."/>
            <person name="Cichocki N."/>
            <person name="Clum A."/>
            <person name="Dockter R.B."/>
            <person name="Fauchery L."/>
            <person name="Guy J."/>
            <person name="Iotti M."/>
            <person name="Le Tacon F."/>
            <person name="Lindquist E.A."/>
            <person name="Lipzen A."/>
            <person name="Malagnac F."/>
            <person name="Mello A."/>
            <person name="Molinier V."/>
            <person name="Miyauchi S."/>
            <person name="Poulain J."/>
            <person name="Riccioni C."/>
            <person name="Rubini A."/>
            <person name="Sitrit Y."/>
            <person name="Splivallo R."/>
            <person name="Traeger S."/>
            <person name="Wang M."/>
            <person name="Zifcakova L."/>
            <person name="Wipf D."/>
            <person name="Zambonelli A."/>
            <person name="Paolocci F."/>
            <person name="Nowrousian M."/>
            <person name="Ottonello S."/>
            <person name="Baldrian P."/>
            <person name="Spatafora J.W."/>
            <person name="Henrissat B."/>
            <person name="Nagy L.G."/>
            <person name="Aury J.M."/>
            <person name="Wincker P."/>
            <person name="Grigoriev I.V."/>
            <person name="Bonfante P."/>
            <person name="Martin F.M."/>
        </authorList>
    </citation>
    <scope>NUCLEOTIDE SEQUENCE [LARGE SCALE GENOMIC DNA]</scope>
    <source>
        <strain evidence="2 3">RN42</strain>
    </source>
</reference>
<sequence length="172" mass="19235">MLSIKNMFFYGLLVAASTTLAAPTTSPETSLNPSGPLLVRRKNPNKCEAHIHIDSSNTWCGTNCTAKYAINVVDKAGNPMGYDFTWAYVGTWKDTNPKYDRIKIKTTKGLELWIDGKIIGGSGISSNWKSTFTLHYGSQHWNSAQCVKHTDKSARISNGQRDEYDLWCEFDC</sequence>
<name>A0A3N4IBX0_ASCIM</name>
<proteinExistence type="predicted"/>
<evidence type="ECO:0000313" key="2">
    <source>
        <dbReference type="EMBL" id="RPA82148.1"/>
    </source>
</evidence>
<evidence type="ECO:0000313" key="3">
    <source>
        <dbReference type="Proteomes" id="UP000275078"/>
    </source>
</evidence>
<evidence type="ECO:0000256" key="1">
    <source>
        <dbReference type="SAM" id="SignalP"/>
    </source>
</evidence>
<gene>
    <name evidence="2" type="ORF">BJ508DRAFT_325683</name>
</gene>
<evidence type="ECO:0008006" key="4">
    <source>
        <dbReference type="Google" id="ProtNLM"/>
    </source>
</evidence>
<dbReference type="OrthoDB" id="3814607at2759"/>
<keyword evidence="1" id="KW-0732">Signal</keyword>
<feature type="signal peptide" evidence="1">
    <location>
        <begin position="1"/>
        <end position="21"/>
    </location>
</feature>
<keyword evidence="3" id="KW-1185">Reference proteome</keyword>
<organism evidence="2 3">
    <name type="scientific">Ascobolus immersus RN42</name>
    <dbReference type="NCBI Taxonomy" id="1160509"/>
    <lineage>
        <taxon>Eukaryota</taxon>
        <taxon>Fungi</taxon>
        <taxon>Dikarya</taxon>
        <taxon>Ascomycota</taxon>
        <taxon>Pezizomycotina</taxon>
        <taxon>Pezizomycetes</taxon>
        <taxon>Pezizales</taxon>
        <taxon>Ascobolaceae</taxon>
        <taxon>Ascobolus</taxon>
    </lineage>
</organism>